<comment type="caution">
    <text evidence="2">The sequence shown here is derived from an EMBL/GenBank/DDBJ whole genome shotgun (WGS) entry which is preliminary data.</text>
</comment>
<feature type="compositionally biased region" description="Basic and acidic residues" evidence="1">
    <location>
        <begin position="66"/>
        <end position="75"/>
    </location>
</feature>
<keyword evidence="3" id="KW-1185">Reference proteome</keyword>
<dbReference type="EMBL" id="JAUUTY010000001">
    <property type="protein sequence ID" value="KAK1693072.1"/>
    <property type="molecule type" value="Genomic_DNA"/>
</dbReference>
<feature type="compositionally biased region" description="Polar residues" evidence="1">
    <location>
        <begin position="76"/>
        <end position="85"/>
    </location>
</feature>
<evidence type="ECO:0000313" key="2">
    <source>
        <dbReference type="EMBL" id="KAK1693072.1"/>
    </source>
</evidence>
<dbReference type="Pfam" id="PF15697">
    <property type="entry name" value="DUF4666"/>
    <property type="match status" value="1"/>
</dbReference>
<name>A0AAD8TVX0_LOLMU</name>
<evidence type="ECO:0008006" key="4">
    <source>
        <dbReference type="Google" id="ProtNLM"/>
    </source>
</evidence>
<evidence type="ECO:0000313" key="3">
    <source>
        <dbReference type="Proteomes" id="UP001231189"/>
    </source>
</evidence>
<feature type="region of interest" description="Disordered" evidence="1">
    <location>
        <begin position="1"/>
        <end position="20"/>
    </location>
</feature>
<dbReference type="PANTHER" id="PTHR33730:SF1">
    <property type="entry name" value="OS05G0176300 PROTEIN"/>
    <property type="match status" value="1"/>
</dbReference>
<protein>
    <recommendedName>
        <fullName evidence="4">MAPK kinase substrate protein</fullName>
    </recommendedName>
</protein>
<sequence length="124" mass="13876">MAELQRSSQTFRRSGSSGLIWEERFMAEDQNQKDQGATGEADVSSLEPKELRHSRSVGSTGAVQHRGRDGPERGGKSSSVNNQAFRTRHVRPALDPPSPKFPSCMFCGIFRKEEPSQPSKPRRY</sequence>
<proteinExistence type="predicted"/>
<dbReference type="PANTHER" id="PTHR33730">
    <property type="entry name" value="OS05G0542732 PROTEIN-RELATED"/>
    <property type="match status" value="1"/>
</dbReference>
<reference evidence="2" key="1">
    <citation type="submission" date="2023-07" db="EMBL/GenBank/DDBJ databases">
        <title>A chromosome-level genome assembly of Lolium multiflorum.</title>
        <authorList>
            <person name="Chen Y."/>
            <person name="Copetti D."/>
            <person name="Kolliker R."/>
            <person name="Studer B."/>
        </authorList>
    </citation>
    <scope>NUCLEOTIDE SEQUENCE</scope>
    <source>
        <strain evidence="2">02402/16</strain>
        <tissue evidence="2">Leaf</tissue>
    </source>
</reference>
<accession>A0AAD8TVX0</accession>
<gene>
    <name evidence="2" type="ORF">QYE76_009769</name>
</gene>
<evidence type="ECO:0000256" key="1">
    <source>
        <dbReference type="SAM" id="MobiDB-lite"/>
    </source>
</evidence>
<dbReference type="InterPro" id="IPR031421">
    <property type="entry name" value="DUF4666"/>
</dbReference>
<dbReference type="AlphaFoldDB" id="A0AAD8TVX0"/>
<feature type="compositionally biased region" description="Polar residues" evidence="1">
    <location>
        <begin position="1"/>
        <end position="17"/>
    </location>
</feature>
<feature type="region of interest" description="Disordered" evidence="1">
    <location>
        <begin position="27"/>
        <end position="104"/>
    </location>
</feature>
<organism evidence="2 3">
    <name type="scientific">Lolium multiflorum</name>
    <name type="common">Italian ryegrass</name>
    <name type="synonym">Lolium perenne subsp. multiflorum</name>
    <dbReference type="NCBI Taxonomy" id="4521"/>
    <lineage>
        <taxon>Eukaryota</taxon>
        <taxon>Viridiplantae</taxon>
        <taxon>Streptophyta</taxon>
        <taxon>Embryophyta</taxon>
        <taxon>Tracheophyta</taxon>
        <taxon>Spermatophyta</taxon>
        <taxon>Magnoliopsida</taxon>
        <taxon>Liliopsida</taxon>
        <taxon>Poales</taxon>
        <taxon>Poaceae</taxon>
        <taxon>BOP clade</taxon>
        <taxon>Pooideae</taxon>
        <taxon>Poodae</taxon>
        <taxon>Poeae</taxon>
        <taxon>Poeae Chloroplast Group 2 (Poeae type)</taxon>
        <taxon>Loliodinae</taxon>
        <taxon>Loliinae</taxon>
        <taxon>Lolium</taxon>
    </lineage>
</organism>
<dbReference type="Proteomes" id="UP001231189">
    <property type="component" value="Unassembled WGS sequence"/>
</dbReference>